<feature type="compositionally biased region" description="Acidic residues" evidence="1">
    <location>
        <begin position="16"/>
        <end position="27"/>
    </location>
</feature>
<keyword evidence="3" id="KW-1185">Reference proteome</keyword>
<evidence type="ECO:0000313" key="3">
    <source>
        <dbReference type="Proteomes" id="UP000499080"/>
    </source>
</evidence>
<name>A0A4Y2MUL4_ARAVE</name>
<evidence type="ECO:0000256" key="1">
    <source>
        <dbReference type="SAM" id="MobiDB-lite"/>
    </source>
</evidence>
<evidence type="ECO:0000313" key="2">
    <source>
        <dbReference type="EMBL" id="GBN30858.1"/>
    </source>
</evidence>
<sequence length="83" mass="9824">MDSEEYSESDSSYEGISDESDSDEDTLDAARNCCRIDQENLARPPPRFPFSRRRNLQTKLCMELLKSHHNRLKMHVFRRTTMK</sequence>
<dbReference type="Proteomes" id="UP000499080">
    <property type="component" value="Unassembled WGS sequence"/>
</dbReference>
<dbReference type="AlphaFoldDB" id="A0A4Y2MUL4"/>
<comment type="caution">
    <text evidence="2">The sequence shown here is derived from an EMBL/GenBank/DDBJ whole genome shotgun (WGS) entry which is preliminary data.</text>
</comment>
<accession>A0A4Y2MUL4</accession>
<protein>
    <submittedName>
        <fullName evidence="2">Uncharacterized protein</fullName>
    </submittedName>
</protein>
<gene>
    <name evidence="2" type="ORF">AVEN_24418_1</name>
</gene>
<organism evidence="2 3">
    <name type="scientific">Araneus ventricosus</name>
    <name type="common">Orbweaver spider</name>
    <name type="synonym">Epeira ventricosa</name>
    <dbReference type="NCBI Taxonomy" id="182803"/>
    <lineage>
        <taxon>Eukaryota</taxon>
        <taxon>Metazoa</taxon>
        <taxon>Ecdysozoa</taxon>
        <taxon>Arthropoda</taxon>
        <taxon>Chelicerata</taxon>
        <taxon>Arachnida</taxon>
        <taxon>Araneae</taxon>
        <taxon>Araneomorphae</taxon>
        <taxon>Entelegynae</taxon>
        <taxon>Araneoidea</taxon>
        <taxon>Araneidae</taxon>
        <taxon>Araneus</taxon>
    </lineage>
</organism>
<proteinExistence type="predicted"/>
<feature type="region of interest" description="Disordered" evidence="1">
    <location>
        <begin position="1"/>
        <end position="31"/>
    </location>
</feature>
<dbReference type="EMBL" id="BGPR01007992">
    <property type="protein sequence ID" value="GBN30858.1"/>
    <property type="molecule type" value="Genomic_DNA"/>
</dbReference>
<reference evidence="2 3" key="1">
    <citation type="journal article" date="2019" name="Sci. Rep.">
        <title>Orb-weaving spider Araneus ventricosus genome elucidates the spidroin gene catalogue.</title>
        <authorList>
            <person name="Kono N."/>
            <person name="Nakamura H."/>
            <person name="Ohtoshi R."/>
            <person name="Moran D.A.P."/>
            <person name="Shinohara A."/>
            <person name="Yoshida Y."/>
            <person name="Fujiwara M."/>
            <person name="Mori M."/>
            <person name="Tomita M."/>
            <person name="Arakawa K."/>
        </authorList>
    </citation>
    <scope>NUCLEOTIDE SEQUENCE [LARGE SCALE GENOMIC DNA]</scope>
</reference>